<dbReference type="Pfam" id="PF01839">
    <property type="entry name" value="FG-GAP"/>
    <property type="match status" value="5"/>
</dbReference>
<comment type="caution">
    <text evidence="5">The sequence shown here is derived from an EMBL/GenBank/DDBJ whole genome shotgun (WGS) entry which is preliminary data.</text>
</comment>
<dbReference type="AlphaFoldDB" id="A0A660L025"/>
<gene>
    <name evidence="5" type="ORF">C8N24_5352</name>
</gene>
<dbReference type="InterPro" id="IPR000413">
    <property type="entry name" value="Integrin_alpha"/>
</dbReference>
<accession>A0A660L025</accession>
<dbReference type="SUPFAM" id="SSF69318">
    <property type="entry name" value="Integrin alpha N-terminal domain"/>
    <property type="match status" value="2"/>
</dbReference>
<dbReference type="OrthoDB" id="877328at2"/>
<dbReference type="GO" id="GO:0016787">
    <property type="term" value="F:hydrolase activity"/>
    <property type="evidence" value="ECO:0007669"/>
    <property type="project" value="UniProtKB-KW"/>
</dbReference>
<dbReference type="Proteomes" id="UP000278962">
    <property type="component" value="Unassembled WGS sequence"/>
</dbReference>
<keyword evidence="2" id="KW-0677">Repeat</keyword>
<dbReference type="GO" id="GO:0008305">
    <property type="term" value="C:integrin complex"/>
    <property type="evidence" value="ECO:0007669"/>
    <property type="project" value="InterPro"/>
</dbReference>
<dbReference type="InterPro" id="IPR013519">
    <property type="entry name" value="Int_alpha_beta-p"/>
</dbReference>
<dbReference type="Gene3D" id="2.130.10.130">
    <property type="entry name" value="Integrin alpha, N-terminal"/>
    <property type="match status" value="3"/>
</dbReference>
<dbReference type="PRINTS" id="PR01185">
    <property type="entry name" value="INTEGRINA"/>
</dbReference>
<proteinExistence type="predicted"/>
<keyword evidence="1" id="KW-0732">Signal</keyword>
<dbReference type="PANTHER" id="PTHR23221:SF7">
    <property type="entry name" value="PHOSPHATIDYLINOSITOL-GLYCAN-SPECIFIC PHOSPHOLIPASE D"/>
    <property type="match status" value="1"/>
</dbReference>
<name>A0A660L025_9ACTN</name>
<keyword evidence="3" id="KW-0378">Hydrolase</keyword>
<evidence type="ECO:0000256" key="3">
    <source>
        <dbReference type="ARBA" id="ARBA00022801"/>
    </source>
</evidence>
<evidence type="ECO:0000256" key="1">
    <source>
        <dbReference type="ARBA" id="ARBA00022729"/>
    </source>
</evidence>
<evidence type="ECO:0000313" key="5">
    <source>
        <dbReference type="EMBL" id="RKQ87331.1"/>
    </source>
</evidence>
<sequence length="692" mass="68560">MSAILAPAALAGTLAGGGPVDLLTEANLRVDGLAANAKLGDKIAPAGDFNGDGINDVALAVWMVGADGPTRAQAGAVYVVYGKASPTNVNLGALGANGVRIEGAIAGDHLGWSLAPAGDVNNDGKGDLLIGTPWSDPSSRTSAGGAHVVYGRASTAEIDLATNTAGFRIDGAAAGDRTGYSVATGDVNGDGKRDYILGAIGAQPGGKKDAGAAYVLYGKDGQADTDLGGTYDGFRIDGESAAARTGWSVASGDFDGDGKSDVAVGAIGAKDAAGSTFVVKGGTTGIAYRFDGDADDQSGWALAAGDVDGDKRAELVVGVPFHGQGGSLMSGSVYVLKPSASHALAALPAGSYRIDGAKTQDGAGWSVATSGDLNGDGIGEILLGAPGADRPAIPQESIGAAYAVYGSKAPTNVALATLGSKGVTMNGGGGFKWGDQAGWSVAGLGDITGTGVNVAAVGVPGLDTGPTTTNRDRGAGLLLNGVVDPNAPTITIATPLDGAKIPVGTEAKVQFSCADDNTVVSCFAADSGRPIINGDALTTGPQDIGPHTITVTAKDAAGNTTIKSVTYDVVVVASGAVGGTVPAVLSLSLGAPAAFPPFVPGKAQDYSAVQKATILTTAGKATLSFSDPGHMTNGAFSLAEPLRIEPAKSVWTGPASNETVDITFKQLIKANDPLRTGTYSKTVTFTLATNEP</sequence>
<keyword evidence="6" id="KW-1185">Reference proteome</keyword>
<evidence type="ECO:0000256" key="4">
    <source>
        <dbReference type="ARBA" id="ARBA00023180"/>
    </source>
</evidence>
<dbReference type="PANTHER" id="PTHR23221">
    <property type="entry name" value="GLYCOSYLPHOSPHATIDYLINOSITOL PHOSPHOLIPASE D"/>
    <property type="match status" value="1"/>
</dbReference>
<organism evidence="5 6">
    <name type="scientific">Solirubrobacter pauli</name>
    <dbReference type="NCBI Taxonomy" id="166793"/>
    <lineage>
        <taxon>Bacteria</taxon>
        <taxon>Bacillati</taxon>
        <taxon>Actinomycetota</taxon>
        <taxon>Thermoleophilia</taxon>
        <taxon>Solirubrobacterales</taxon>
        <taxon>Solirubrobacteraceae</taxon>
        <taxon>Solirubrobacter</taxon>
    </lineage>
</organism>
<dbReference type="InterPro" id="IPR013517">
    <property type="entry name" value="FG-GAP"/>
</dbReference>
<reference evidence="5 6" key="1">
    <citation type="submission" date="2018-10" db="EMBL/GenBank/DDBJ databases">
        <title>Genomic Encyclopedia of Archaeal and Bacterial Type Strains, Phase II (KMG-II): from individual species to whole genera.</title>
        <authorList>
            <person name="Goeker M."/>
        </authorList>
    </citation>
    <scope>NUCLEOTIDE SEQUENCE [LARGE SCALE GENOMIC DNA]</scope>
    <source>
        <strain evidence="5 6">DSM 14954</strain>
    </source>
</reference>
<dbReference type="PROSITE" id="PS51470">
    <property type="entry name" value="FG_GAP"/>
    <property type="match status" value="4"/>
</dbReference>
<protein>
    <submittedName>
        <fullName evidence="5">FG-GAP repeat protein</fullName>
    </submittedName>
</protein>
<dbReference type="GO" id="GO:0007155">
    <property type="term" value="P:cell adhesion"/>
    <property type="evidence" value="ECO:0007669"/>
    <property type="project" value="InterPro"/>
</dbReference>
<keyword evidence="4" id="KW-0325">Glycoprotein</keyword>
<dbReference type="SMART" id="SM00191">
    <property type="entry name" value="Int_alpha"/>
    <property type="match status" value="7"/>
</dbReference>
<evidence type="ECO:0000256" key="2">
    <source>
        <dbReference type="ARBA" id="ARBA00022737"/>
    </source>
</evidence>
<dbReference type="EMBL" id="RBIL01000002">
    <property type="protein sequence ID" value="RKQ87331.1"/>
    <property type="molecule type" value="Genomic_DNA"/>
</dbReference>
<evidence type="ECO:0000313" key="6">
    <source>
        <dbReference type="Proteomes" id="UP000278962"/>
    </source>
</evidence>
<dbReference type="InterPro" id="IPR028994">
    <property type="entry name" value="Integrin_alpha_N"/>
</dbReference>
<dbReference type="RefSeq" id="WP_147448000.1">
    <property type="nucleotide sequence ID" value="NZ_RBIL01000002.1"/>
</dbReference>